<evidence type="ECO:0000313" key="3">
    <source>
        <dbReference type="EMBL" id="REA57415.1"/>
    </source>
</evidence>
<dbReference type="Gene3D" id="3.30.565.10">
    <property type="entry name" value="Histidine kinase-like ATPase, C-terminal domain"/>
    <property type="match status" value="1"/>
</dbReference>
<keyword evidence="1" id="KW-0472">Membrane</keyword>
<dbReference type="InterPro" id="IPR050640">
    <property type="entry name" value="Bact_2-comp_sensor_kinase"/>
</dbReference>
<evidence type="ECO:0000256" key="1">
    <source>
        <dbReference type="SAM" id="Phobius"/>
    </source>
</evidence>
<dbReference type="RefSeq" id="WP_115833492.1">
    <property type="nucleotide sequence ID" value="NZ_QNUL01000028.1"/>
</dbReference>
<dbReference type="InterPro" id="IPR010559">
    <property type="entry name" value="Sig_transdc_His_kin_internal"/>
</dbReference>
<sequence length="358" mass="41666">MILVFDSQLMIGVSSLKPYYRQAWTQSVFWLAYFLFEWLNTGAYSDNFQRSFCFISINIPILILAGYWHLIVTVRHFLLRNRLGGFLISLVGGLLLFGLMRRCVNYYLFYPAYHPEGLNKVLIYWPKIFAESIQLHLVVALFVTVDLVRHMLKQQQENETYRREKMSAEYRLLQSQVQPHFLFNTLNNLISVSLHQPLQMPNLLHRLAGLLNYQLHESHRDSVPLAKEMEYIRDYISLEQIRYGDRLDVQTNFDSLASLHRLLIPPMLLLPFVENAFKHGAAQTEGNCWIQMHLSVHNNLLVFSVENSVTQDLPLAFSSGLGLSNLRKRMEFLFPDGHELVTLAENGQFLAVLKFNLV</sequence>
<reference evidence="3 4" key="1">
    <citation type="submission" date="2018-07" db="EMBL/GenBank/DDBJ databases">
        <title>Dyadobacter roseus sp. nov., isolated from rose rhizosphere soil.</title>
        <authorList>
            <person name="Chen L."/>
        </authorList>
    </citation>
    <scope>NUCLEOTIDE SEQUENCE [LARGE SCALE GENOMIC DNA]</scope>
    <source>
        <strain evidence="3 4">RS19</strain>
    </source>
</reference>
<dbReference type="SUPFAM" id="SSF55874">
    <property type="entry name" value="ATPase domain of HSP90 chaperone/DNA topoisomerase II/histidine kinase"/>
    <property type="match status" value="1"/>
</dbReference>
<dbReference type="AlphaFoldDB" id="A0A3D8Y649"/>
<keyword evidence="3" id="KW-0808">Transferase</keyword>
<dbReference type="InterPro" id="IPR036890">
    <property type="entry name" value="HATPase_C_sf"/>
</dbReference>
<accession>A0A3D8Y649</accession>
<proteinExistence type="predicted"/>
<dbReference type="PANTHER" id="PTHR34220:SF7">
    <property type="entry name" value="SENSOR HISTIDINE KINASE YPDA"/>
    <property type="match status" value="1"/>
</dbReference>
<feature type="transmembrane region" description="Helical" evidence="1">
    <location>
        <begin position="19"/>
        <end position="36"/>
    </location>
</feature>
<dbReference type="Proteomes" id="UP000256373">
    <property type="component" value="Unassembled WGS sequence"/>
</dbReference>
<protein>
    <submittedName>
        <fullName evidence="3">Histidine kinase</fullName>
    </submittedName>
</protein>
<dbReference type="EMBL" id="QNUL01000028">
    <property type="protein sequence ID" value="REA57415.1"/>
    <property type="molecule type" value="Genomic_DNA"/>
</dbReference>
<keyword evidence="3" id="KW-0418">Kinase</keyword>
<organism evidence="3 4">
    <name type="scientific">Dyadobacter luteus</name>
    <dbReference type="NCBI Taxonomy" id="2259619"/>
    <lineage>
        <taxon>Bacteria</taxon>
        <taxon>Pseudomonadati</taxon>
        <taxon>Bacteroidota</taxon>
        <taxon>Cytophagia</taxon>
        <taxon>Cytophagales</taxon>
        <taxon>Spirosomataceae</taxon>
        <taxon>Dyadobacter</taxon>
    </lineage>
</organism>
<feature type="transmembrane region" description="Helical" evidence="1">
    <location>
        <begin position="128"/>
        <end position="148"/>
    </location>
</feature>
<keyword evidence="1" id="KW-1133">Transmembrane helix</keyword>
<evidence type="ECO:0000259" key="2">
    <source>
        <dbReference type="Pfam" id="PF06580"/>
    </source>
</evidence>
<name>A0A3D8Y649_9BACT</name>
<dbReference type="GO" id="GO:0016020">
    <property type="term" value="C:membrane"/>
    <property type="evidence" value="ECO:0007669"/>
    <property type="project" value="InterPro"/>
</dbReference>
<dbReference type="OrthoDB" id="9792992at2"/>
<comment type="caution">
    <text evidence="3">The sequence shown here is derived from an EMBL/GenBank/DDBJ whole genome shotgun (WGS) entry which is preliminary data.</text>
</comment>
<feature type="domain" description="Signal transduction histidine kinase internal region" evidence="2">
    <location>
        <begin position="168"/>
        <end position="247"/>
    </location>
</feature>
<evidence type="ECO:0000313" key="4">
    <source>
        <dbReference type="Proteomes" id="UP000256373"/>
    </source>
</evidence>
<keyword evidence="4" id="KW-1185">Reference proteome</keyword>
<gene>
    <name evidence="3" type="ORF">DSL64_23975</name>
</gene>
<dbReference type="PANTHER" id="PTHR34220">
    <property type="entry name" value="SENSOR HISTIDINE KINASE YPDA"/>
    <property type="match status" value="1"/>
</dbReference>
<feature type="transmembrane region" description="Helical" evidence="1">
    <location>
        <begin position="83"/>
        <end position="108"/>
    </location>
</feature>
<feature type="transmembrane region" description="Helical" evidence="1">
    <location>
        <begin position="48"/>
        <end position="71"/>
    </location>
</feature>
<dbReference type="Pfam" id="PF06580">
    <property type="entry name" value="His_kinase"/>
    <property type="match status" value="1"/>
</dbReference>
<keyword evidence="1" id="KW-0812">Transmembrane</keyword>
<dbReference type="GO" id="GO:0000155">
    <property type="term" value="F:phosphorelay sensor kinase activity"/>
    <property type="evidence" value="ECO:0007669"/>
    <property type="project" value="InterPro"/>
</dbReference>